<evidence type="ECO:0000259" key="7">
    <source>
        <dbReference type="Pfam" id="PF04052"/>
    </source>
</evidence>
<dbReference type="PANTHER" id="PTHR36842">
    <property type="entry name" value="PROTEIN TOLB HOMOLOG"/>
    <property type="match status" value="1"/>
</dbReference>
<comment type="subcellular location">
    <subcellularLocation>
        <location evidence="1 5">Periplasm</location>
    </subcellularLocation>
</comment>
<feature type="domain" description="TolB N-terminal" evidence="7">
    <location>
        <begin position="27"/>
        <end position="126"/>
    </location>
</feature>
<comment type="caution">
    <text evidence="8">The sequence shown here is derived from an EMBL/GenBank/DDBJ whole genome shotgun (WGS) entry which is preliminary data.</text>
</comment>
<dbReference type="InterPro" id="IPR014167">
    <property type="entry name" value="Tol-Pal_TolB"/>
</dbReference>
<evidence type="ECO:0000313" key="8">
    <source>
        <dbReference type="EMBL" id="GLR12282.1"/>
    </source>
</evidence>
<evidence type="ECO:0000256" key="6">
    <source>
        <dbReference type="SAM" id="MobiDB-lite"/>
    </source>
</evidence>
<sequence length="437" mass="46202" precursor="true">MTCANPLRYLATLLLACCALSSRADITIDVTGTGTRQFPVAIGTLSGEAVLKEPLTAIIRADLAGSGRFKLVETGTTPPVESPVAAELADWKARGADALSSGTVQLAADGSAVIRLRLHDTVTQKPIAGFEVRARASELRGVAHQLADQIYEALTGERGVFATRIAYVLKQGKRYSLQVADADGHNTQTVMASNEPIMSPVWSMDGSKLAYVSFERKKAIVFVQDLLSGARRPVAAFKGSNSAPAFSPDGGTLAVTLTIDGISQIYLVDASGSGSPRRLTRSSAIDTEPTFSPDGRTIAFTSDRGGSPQIYTVPVGGGEPQRLTFDSSYNVSPAFSPDGKSLTYIRRDEGRFVVASMDLASRQSLTLSQGSYDESPSFAPNGKLILYASETGNRGTLGTVSSDGQTRQRLSANGDAREPAWGPYIGQIAVTRLSSNP</sequence>
<dbReference type="Gene3D" id="3.40.50.10070">
    <property type="entry name" value="TolB, N-terminal domain"/>
    <property type="match status" value="1"/>
</dbReference>
<evidence type="ECO:0000256" key="1">
    <source>
        <dbReference type="ARBA" id="ARBA00004418"/>
    </source>
</evidence>
<dbReference type="SUPFAM" id="SSF52964">
    <property type="entry name" value="TolB, N-terminal domain"/>
    <property type="match status" value="1"/>
</dbReference>
<evidence type="ECO:0000256" key="2">
    <source>
        <dbReference type="ARBA" id="ARBA00009820"/>
    </source>
</evidence>
<feature type="compositionally biased region" description="Polar residues" evidence="6">
    <location>
        <begin position="396"/>
        <end position="411"/>
    </location>
</feature>
<evidence type="ECO:0000256" key="5">
    <source>
        <dbReference type="HAMAP-Rule" id="MF_00671"/>
    </source>
</evidence>
<dbReference type="EMBL" id="BSOG01000001">
    <property type="protein sequence ID" value="GLR12282.1"/>
    <property type="molecule type" value="Genomic_DNA"/>
</dbReference>
<dbReference type="RefSeq" id="WP_284195411.1">
    <property type="nucleotide sequence ID" value="NZ_BSOG01000001.1"/>
</dbReference>
<dbReference type="SUPFAM" id="SSF69304">
    <property type="entry name" value="Tricorn protease N-terminal domain"/>
    <property type="match status" value="1"/>
</dbReference>
<dbReference type="InterPro" id="IPR011659">
    <property type="entry name" value="WD40"/>
</dbReference>
<evidence type="ECO:0000313" key="9">
    <source>
        <dbReference type="Proteomes" id="UP001156706"/>
    </source>
</evidence>
<evidence type="ECO:0000256" key="4">
    <source>
        <dbReference type="ARBA" id="ARBA00022764"/>
    </source>
</evidence>
<comment type="subunit">
    <text evidence="5">The Tol-Pal system is composed of five core proteins: the inner membrane proteins TolA, TolQ and TolR, the periplasmic protein TolB and the outer membrane protein Pal. They form a network linking the inner and outer membranes and the peptidoglycan layer.</text>
</comment>
<dbReference type="PANTHER" id="PTHR36842:SF1">
    <property type="entry name" value="PROTEIN TOLB"/>
    <property type="match status" value="1"/>
</dbReference>
<comment type="similarity">
    <text evidence="2 5">Belongs to the TolB family.</text>
</comment>
<keyword evidence="3 5" id="KW-0732">Signal</keyword>
<organism evidence="8 9">
    <name type="scientific">Chitinimonas prasina</name>
    <dbReference type="NCBI Taxonomy" id="1434937"/>
    <lineage>
        <taxon>Bacteria</taxon>
        <taxon>Pseudomonadati</taxon>
        <taxon>Pseudomonadota</taxon>
        <taxon>Betaproteobacteria</taxon>
        <taxon>Neisseriales</taxon>
        <taxon>Chitinibacteraceae</taxon>
        <taxon>Chitinimonas</taxon>
    </lineage>
</organism>
<reference evidence="9" key="1">
    <citation type="journal article" date="2019" name="Int. J. Syst. Evol. Microbiol.">
        <title>The Global Catalogue of Microorganisms (GCM) 10K type strain sequencing project: providing services to taxonomists for standard genome sequencing and annotation.</title>
        <authorList>
            <consortium name="The Broad Institute Genomics Platform"/>
            <consortium name="The Broad Institute Genome Sequencing Center for Infectious Disease"/>
            <person name="Wu L."/>
            <person name="Ma J."/>
        </authorList>
    </citation>
    <scope>NUCLEOTIDE SEQUENCE [LARGE SCALE GENOMIC DNA]</scope>
    <source>
        <strain evidence="9">NBRC 110044</strain>
    </source>
</reference>
<comment type="function">
    <text evidence="5">Part of the Tol-Pal system, which plays a role in outer membrane invagination during cell division and is important for maintaining outer membrane integrity.</text>
</comment>
<dbReference type="InterPro" id="IPR011042">
    <property type="entry name" value="6-blade_b-propeller_TolB-like"/>
</dbReference>
<dbReference type="Proteomes" id="UP001156706">
    <property type="component" value="Unassembled WGS sequence"/>
</dbReference>
<name>A0ABQ5YF90_9NEIS</name>
<dbReference type="Pfam" id="PF04052">
    <property type="entry name" value="TolB_N"/>
    <property type="match status" value="1"/>
</dbReference>
<accession>A0ABQ5YF90</accession>
<protein>
    <recommendedName>
        <fullName evidence="5">Tol-Pal system protein TolB</fullName>
    </recommendedName>
</protein>
<keyword evidence="5" id="KW-0132">Cell division</keyword>
<feature type="signal peptide" evidence="5">
    <location>
        <begin position="1"/>
        <end position="24"/>
    </location>
</feature>
<proteinExistence type="inferred from homology"/>
<feature type="region of interest" description="Disordered" evidence="6">
    <location>
        <begin position="396"/>
        <end position="418"/>
    </location>
</feature>
<dbReference type="Pfam" id="PF07676">
    <property type="entry name" value="PD40"/>
    <property type="match status" value="5"/>
</dbReference>
<dbReference type="Gene3D" id="2.120.10.30">
    <property type="entry name" value="TolB, C-terminal domain"/>
    <property type="match status" value="1"/>
</dbReference>
<dbReference type="InterPro" id="IPR007195">
    <property type="entry name" value="TolB_N"/>
</dbReference>
<feature type="chain" id="PRO_5044900743" description="Tol-Pal system protein TolB" evidence="5">
    <location>
        <begin position="25"/>
        <end position="437"/>
    </location>
</feature>
<dbReference type="HAMAP" id="MF_00671">
    <property type="entry name" value="TolB"/>
    <property type="match status" value="1"/>
</dbReference>
<keyword evidence="4 5" id="KW-0574">Periplasm</keyword>
<gene>
    <name evidence="5 8" type="primary">tolB</name>
    <name evidence="8" type="ORF">GCM10007907_10720</name>
</gene>
<keyword evidence="9" id="KW-1185">Reference proteome</keyword>
<dbReference type="NCBIfam" id="TIGR02800">
    <property type="entry name" value="propeller_TolB"/>
    <property type="match status" value="1"/>
</dbReference>
<evidence type="ECO:0000256" key="3">
    <source>
        <dbReference type="ARBA" id="ARBA00022729"/>
    </source>
</evidence>
<keyword evidence="5" id="KW-0131">Cell cycle</keyword>